<accession>A0A419WBF1</accession>
<keyword evidence="1" id="KW-0802">TPR repeat</keyword>
<feature type="repeat" description="TPR" evidence="1">
    <location>
        <begin position="405"/>
        <end position="438"/>
    </location>
</feature>
<dbReference type="OrthoDB" id="1465834at2"/>
<evidence type="ECO:0000313" key="3">
    <source>
        <dbReference type="EMBL" id="RKD92736.1"/>
    </source>
</evidence>
<dbReference type="InterPro" id="IPR011990">
    <property type="entry name" value="TPR-like_helical_dom_sf"/>
</dbReference>
<dbReference type="EMBL" id="RAPN01000001">
    <property type="protein sequence ID" value="RKD92736.1"/>
    <property type="molecule type" value="Genomic_DNA"/>
</dbReference>
<keyword evidence="2" id="KW-0732">Signal</keyword>
<comment type="caution">
    <text evidence="3">The sequence shown here is derived from an EMBL/GenBank/DDBJ whole genome shotgun (WGS) entry which is preliminary data.</text>
</comment>
<dbReference type="AlphaFoldDB" id="A0A419WBF1"/>
<protein>
    <submittedName>
        <fullName evidence="3">Tetratricopeptide repeat protein</fullName>
    </submittedName>
</protein>
<dbReference type="PROSITE" id="PS51257">
    <property type="entry name" value="PROKAR_LIPOPROTEIN"/>
    <property type="match status" value="1"/>
</dbReference>
<sequence length="584" mass="64271">MKHFNFKSLASVALASVVLSSCASLQKMKKNADDISFKVTPEVLEEHGGDVDVAIDGVFPSKYFNKKATIVATPVLVYEGGETAYEPVTVQGEKVSGNNKVISYTNGGNFSYKDGVPYTADMRKSELEIRMTASKGAKSVDFEPIKVADGVIATPSLVVNFPFPILGVQREKNTTGVYDPNIDPFQRIVPDTYTTDIKYLINSAVLRNSELKKEDIEKLKEYTKDAYEAERKELKGVEVSAYASPDGELELNTKLSERREGTSSKYVESQLKKAKIEAELKSKFTPEDWDGFKELMEKSDIQDKELILRVLSMYSDPEVREREIKNLSSAFTAVADDILPQLRRAKITASVDLIGKTDEEIAALAATDPASLNPAELLYAATLTDDKNKQLSIYKSFTEVYPNDWRGYNNEGMVLAQQMKFAEAKPLFEKAESLAPSEPIIKNNLGACALVAGDVAKAEELFGAASGAGPEVNNNLGIVAIKKGEYEKAAKLLDGSNTPNEGLAKLMAGDNTGALKALENCPWEGCYMTEYFKAVVGARTAKENLMYESLEKAVSMNADLKPTIATDMEFAKYFDEPRFQEIVK</sequence>
<proteinExistence type="predicted"/>
<gene>
    <name evidence="3" type="ORF">BC643_3113</name>
</gene>
<reference evidence="3 4" key="1">
    <citation type="submission" date="2018-09" db="EMBL/GenBank/DDBJ databases">
        <title>Genomic Encyclopedia of Archaeal and Bacterial Type Strains, Phase II (KMG-II): from individual species to whole genera.</title>
        <authorList>
            <person name="Goeker M."/>
        </authorList>
    </citation>
    <scope>NUCLEOTIDE SEQUENCE [LARGE SCALE GENOMIC DNA]</scope>
    <source>
        <strain evidence="3 4">DSM 27148</strain>
    </source>
</reference>
<dbReference type="SUPFAM" id="SSF48452">
    <property type="entry name" value="TPR-like"/>
    <property type="match status" value="1"/>
</dbReference>
<name>A0A419WBF1_9BACT</name>
<organism evidence="3 4">
    <name type="scientific">Mangrovibacterium diazotrophicum</name>
    <dbReference type="NCBI Taxonomy" id="1261403"/>
    <lineage>
        <taxon>Bacteria</taxon>
        <taxon>Pseudomonadati</taxon>
        <taxon>Bacteroidota</taxon>
        <taxon>Bacteroidia</taxon>
        <taxon>Marinilabiliales</taxon>
        <taxon>Prolixibacteraceae</taxon>
        <taxon>Mangrovibacterium</taxon>
    </lineage>
</organism>
<dbReference type="Pfam" id="PF13432">
    <property type="entry name" value="TPR_16"/>
    <property type="match status" value="1"/>
</dbReference>
<dbReference type="PROSITE" id="PS50005">
    <property type="entry name" value="TPR"/>
    <property type="match status" value="1"/>
</dbReference>
<dbReference type="InterPro" id="IPR019734">
    <property type="entry name" value="TPR_rpt"/>
</dbReference>
<evidence type="ECO:0000256" key="2">
    <source>
        <dbReference type="SAM" id="SignalP"/>
    </source>
</evidence>
<feature type="signal peptide" evidence="2">
    <location>
        <begin position="1"/>
        <end position="23"/>
    </location>
</feature>
<dbReference type="SMART" id="SM00028">
    <property type="entry name" value="TPR"/>
    <property type="match status" value="2"/>
</dbReference>
<feature type="chain" id="PRO_5019089878" evidence="2">
    <location>
        <begin position="24"/>
        <end position="584"/>
    </location>
</feature>
<evidence type="ECO:0000256" key="1">
    <source>
        <dbReference type="PROSITE-ProRule" id="PRU00339"/>
    </source>
</evidence>
<evidence type="ECO:0000313" key="4">
    <source>
        <dbReference type="Proteomes" id="UP000283387"/>
    </source>
</evidence>
<dbReference type="Proteomes" id="UP000283387">
    <property type="component" value="Unassembled WGS sequence"/>
</dbReference>
<keyword evidence="4" id="KW-1185">Reference proteome</keyword>
<dbReference type="Gene3D" id="1.25.40.10">
    <property type="entry name" value="Tetratricopeptide repeat domain"/>
    <property type="match status" value="1"/>
</dbReference>